<dbReference type="GO" id="GO:0009312">
    <property type="term" value="P:oligosaccharide biosynthetic process"/>
    <property type="evidence" value="ECO:0007669"/>
    <property type="project" value="TreeGrafter"/>
</dbReference>
<dbReference type="OMA" id="LQVLYYW"/>
<dbReference type="SMART" id="SM00679">
    <property type="entry name" value="CTNS"/>
    <property type="match status" value="2"/>
</dbReference>
<dbReference type="GO" id="GO:0016020">
    <property type="term" value="C:membrane"/>
    <property type="evidence" value="ECO:0007669"/>
    <property type="project" value="UniProtKB-SubCell"/>
</dbReference>
<feature type="transmembrane region" description="Helical" evidence="9">
    <location>
        <begin position="130"/>
        <end position="147"/>
    </location>
</feature>
<keyword evidence="5 8" id="KW-1133">Transmembrane helix</keyword>
<evidence type="ECO:0000256" key="7">
    <source>
        <dbReference type="ARBA" id="ARBA00038475"/>
    </source>
</evidence>
<keyword evidence="6 8" id="KW-0472">Membrane</keyword>
<evidence type="ECO:0000256" key="9">
    <source>
        <dbReference type="SAM" id="Phobius"/>
    </source>
</evidence>
<keyword evidence="2" id="KW-0813">Transport</keyword>
<evidence type="ECO:0000313" key="10">
    <source>
        <dbReference type="Proteomes" id="UP000694845"/>
    </source>
</evidence>
<feature type="transmembrane region" description="Helical" evidence="9">
    <location>
        <begin position="100"/>
        <end position="123"/>
    </location>
</feature>
<feature type="transmembrane region" description="Helical" evidence="9">
    <location>
        <begin position="214"/>
        <end position="235"/>
    </location>
</feature>
<sequence>MAADDHSGLFSWLVMLLLPEECFVEFFEKFNIFDVPCLKIAVSKGLGFGIILGSVMVKLPQIVKIVMSKSGHGINVAAVTFELTAISFTWAYSVANSFPFSAWGEALFMAVQTTTIATLCFWYKEQTLQAILYVSGYLAIMLVLLSGATPLSILSAMQATNMPIVVLSKLIQAQTNYNNGHTGQLSAVTVFLLTLGSVARIFTTIQETGDAMMTWTYIIATATNALVAFQVLWYWKRTEEFVKKQQAKTE</sequence>
<keyword evidence="4" id="KW-0677">Repeat</keyword>
<evidence type="ECO:0000256" key="5">
    <source>
        <dbReference type="ARBA" id="ARBA00022989"/>
    </source>
</evidence>
<reference evidence="11" key="1">
    <citation type="submission" date="2025-08" db="UniProtKB">
        <authorList>
            <consortium name="RefSeq"/>
        </authorList>
    </citation>
    <scope>IDENTIFICATION</scope>
</reference>
<dbReference type="InterPro" id="IPR006603">
    <property type="entry name" value="PQ-loop_rpt"/>
</dbReference>
<feature type="transmembrane region" description="Helical" evidence="9">
    <location>
        <begin position="46"/>
        <end position="67"/>
    </location>
</feature>
<dbReference type="InterPro" id="IPR016817">
    <property type="entry name" value="MannP-dilichol_defect-1"/>
</dbReference>
<comment type="subcellular location">
    <subcellularLocation>
        <location evidence="1 8">Membrane</location>
        <topology evidence="1 8">Multi-pass membrane protein</topology>
    </subcellularLocation>
</comment>
<dbReference type="PIRSF" id="PIRSF023381">
    <property type="entry name" value="MannP-dilichol_defect-1p"/>
    <property type="match status" value="1"/>
</dbReference>
<keyword evidence="3 8" id="KW-0812">Transmembrane</keyword>
<evidence type="ECO:0000256" key="8">
    <source>
        <dbReference type="PIRNR" id="PIRNR023381"/>
    </source>
</evidence>
<dbReference type="PANTHER" id="PTHR12226:SF2">
    <property type="entry name" value="MANNOSE-P-DOLICHOL UTILIZATION DEFECT 1 PROTEIN"/>
    <property type="match status" value="1"/>
</dbReference>
<dbReference type="AlphaFoldDB" id="A0A8B7YQV2"/>
<dbReference type="FunFam" id="1.20.1280.290:FF:000006">
    <property type="entry name" value="mannose-P-dolichol utilization defect 1 protein"/>
    <property type="match status" value="1"/>
</dbReference>
<accession>A0A8B7YQV2</accession>
<evidence type="ECO:0000256" key="1">
    <source>
        <dbReference type="ARBA" id="ARBA00004141"/>
    </source>
</evidence>
<keyword evidence="10" id="KW-1185">Reference proteome</keyword>
<evidence type="ECO:0000256" key="4">
    <source>
        <dbReference type="ARBA" id="ARBA00022737"/>
    </source>
</evidence>
<dbReference type="KEGG" id="aplc:110980992"/>
<feature type="transmembrane region" description="Helical" evidence="9">
    <location>
        <begin position="74"/>
        <end position="94"/>
    </location>
</feature>
<organism evidence="10 11">
    <name type="scientific">Acanthaster planci</name>
    <name type="common">Crown-of-thorns starfish</name>
    <dbReference type="NCBI Taxonomy" id="133434"/>
    <lineage>
        <taxon>Eukaryota</taxon>
        <taxon>Metazoa</taxon>
        <taxon>Echinodermata</taxon>
        <taxon>Eleutherozoa</taxon>
        <taxon>Asterozoa</taxon>
        <taxon>Asteroidea</taxon>
        <taxon>Valvatacea</taxon>
        <taxon>Valvatida</taxon>
        <taxon>Acanthasteridae</taxon>
        <taxon>Acanthaster</taxon>
    </lineage>
</organism>
<comment type="similarity">
    <text evidence="7 8">Belongs to the MPDU1 (TC 2.A.43.3) family.</text>
</comment>
<protein>
    <recommendedName>
        <fullName evidence="8">Mannose-P-dolichol utilization defect 1 protein homolog</fullName>
    </recommendedName>
</protein>
<dbReference type="RefSeq" id="XP_022093801.1">
    <property type="nucleotide sequence ID" value="XM_022238109.1"/>
</dbReference>
<dbReference type="FunFam" id="1.20.1280.290:FF:000031">
    <property type="entry name" value="Mannose-P-dolichol utilization defect 1"/>
    <property type="match status" value="1"/>
</dbReference>
<dbReference type="CTD" id="9526"/>
<dbReference type="Pfam" id="PF04193">
    <property type="entry name" value="PQ-loop"/>
    <property type="match status" value="2"/>
</dbReference>
<evidence type="ECO:0000256" key="3">
    <source>
        <dbReference type="ARBA" id="ARBA00022692"/>
    </source>
</evidence>
<evidence type="ECO:0000256" key="6">
    <source>
        <dbReference type="ARBA" id="ARBA00023136"/>
    </source>
</evidence>
<proteinExistence type="inferred from homology"/>
<evidence type="ECO:0000256" key="2">
    <source>
        <dbReference type="ARBA" id="ARBA00022448"/>
    </source>
</evidence>
<dbReference type="GeneID" id="110980992"/>
<dbReference type="Proteomes" id="UP000694845">
    <property type="component" value="Unplaced"/>
</dbReference>
<name>A0A8B7YQV2_ACAPL</name>
<dbReference type="PANTHER" id="PTHR12226">
    <property type="entry name" value="MANNOSE-P-DOLICHOL UTILIZATION DEFECT 1 LEC35 -RELATED"/>
    <property type="match status" value="1"/>
</dbReference>
<dbReference type="OrthoDB" id="271506at2759"/>
<gene>
    <name evidence="11" type="primary">LOC110980992</name>
</gene>
<evidence type="ECO:0000313" key="11">
    <source>
        <dbReference type="RefSeq" id="XP_022093801.1"/>
    </source>
</evidence>